<comment type="similarity">
    <text evidence="1 4">Belongs to the universal ribosomal protein uS10 family.</text>
</comment>
<dbReference type="HAMAP" id="MF_00508">
    <property type="entry name" value="Ribosomal_uS10"/>
    <property type="match status" value="1"/>
</dbReference>
<proteinExistence type="inferred from homology"/>
<dbReference type="RefSeq" id="WP_267636046.1">
    <property type="nucleotide sequence ID" value="NZ_JAODIY010000001.1"/>
</dbReference>
<comment type="caution">
    <text evidence="7">The sequence shown here is derived from an EMBL/GenBank/DDBJ whole genome shotgun (WGS) entry which is preliminary data.</text>
</comment>
<sequence length="107" mass="12053">MPFITRLTLKSGDGDLLESVVSDIKERAGRKGAELKGPHPKPPTRHSVPQYRGLRDDGRFDPWEYTVYSRVIEIIDHNEFARSVAGDDYPDSIHIAADVEQFSQTGE</sequence>
<dbReference type="GO" id="GO:0005840">
    <property type="term" value="C:ribosome"/>
    <property type="evidence" value="ECO:0007669"/>
    <property type="project" value="UniProtKB-KW"/>
</dbReference>
<evidence type="ECO:0000256" key="4">
    <source>
        <dbReference type="HAMAP-Rule" id="MF_00508"/>
    </source>
</evidence>
<dbReference type="InterPro" id="IPR036838">
    <property type="entry name" value="Ribosomal_uS10_dom_sf"/>
</dbReference>
<dbReference type="Pfam" id="PF00338">
    <property type="entry name" value="Ribosomal_S10"/>
    <property type="match status" value="1"/>
</dbReference>
<gene>
    <name evidence="4" type="primary">rps10</name>
    <name evidence="7" type="ORF">ACFQJ7_10650</name>
</gene>
<dbReference type="SMART" id="SM01403">
    <property type="entry name" value="Ribosomal_S10"/>
    <property type="match status" value="1"/>
</dbReference>
<dbReference type="Proteomes" id="UP001596414">
    <property type="component" value="Unassembled WGS sequence"/>
</dbReference>
<dbReference type="GO" id="GO:0006412">
    <property type="term" value="P:translation"/>
    <property type="evidence" value="ECO:0007669"/>
    <property type="project" value="UniProtKB-UniRule"/>
</dbReference>
<dbReference type="SUPFAM" id="SSF54999">
    <property type="entry name" value="Ribosomal protein S10"/>
    <property type="match status" value="1"/>
</dbReference>
<feature type="compositionally biased region" description="Basic and acidic residues" evidence="5">
    <location>
        <begin position="27"/>
        <end position="37"/>
    </location>
</feature>
<organism evidence="7 8">
    <name type="scientific">Halovenus rubra</name>
    <dbReference type="NCBI Taxonomy" id="869890"/>
    <lineage>
        <taxon>Archaea</taxon>
        <taxon>Methanobacteriati</taxon>
        <taxon>Methanobacteriota</taxon>
        <taxon>Stenosarchaea group</taxon>
        <taxon>Halobacteria</taxon>
        <taxon>Halobacteriales</taxon>
        <taxon>Haloarculaceae</taxon>
        <taxon>Halovenus</taxon>
    </lineage>
</organism>
<dbReference type="AlphaFoldDB" id="A0ABD5XBA8"/>
<keyword evidence="3 4" id="KW-0687">Ribonucleoprotein</keyword>
<evidence type="ECO:0000256" key="1">
    <source>
        <dbReference type="ARBA" id="ARBA00007102"/>
    </source>
</evidence>
<evidence type="ECO:0000259" key="6">
    <source>
        <dbReference type="SMART" id="SM01403"/>
    </source>
</evidence>
<accession>A0ABD5XBA8</accession>
<evidence type="ECO:0000256" key="2">
    <source>
        <dbReference type="ARBA" id="ARBA00022980"/>
    </source>
</evidence>
<dbReference type="GO" id="GO:1990904">
    <property type="term" value="C:ribonucleoprotein complex"/>
    <property type="evidence" value="ECO:0007669"/>
    <property type="project" value="UniProtKB-KW"/>
</dbReference>
<reference evidence="7 8" key="1">
    <citation type="journal article" date="2014" name="Int. J. Syst. Evol. Microbiol.">
        <title>Complete genome sequence of Corynebacterium casei LMG S-19264T (=DSM 44701T), isolated from a smear-ripened cheese.</title>
        <authorList>
            <consortium name="US DOE Joint Genome Institute (JGI-PGF)"/>
            <person name="Walter F."/>
            <person name="Albersmeier A."/>
            <person name="Kalinowski J."/>
            <person name="Ruckert C."/>
        </authorList>
    </citation>
    <scope>NUCLEOTIDE SEQUENCE [LARGE SCALE GENOMIC DNA]</scope>
    <source>
        <strain evidence="7 8">CGMCC 4.7215</strain>
    </source>
</reference>
<protein>
    <recommendedName>
        <fullName evidence="4">Small ribosomal subunit protein uS10</fullName>
    </recommendedName>
</protein>
<dbReference type="EMBL" id="JBHSZQ010000020">
    <property type="protein sequence ID" value="MFC7126490.1"/>
    <property type="molecule type" value="Genomic_DNA"/>
</dbReference>
<keyword evidence="2 4" id="KW-0689">Ribosomal protein</keyword>
<name>A0ABD5XBA8_9EURY</name>
<dbReference type="InterPro" id="IPR001848">
    <property type="entry name" value="Ribosomal_uS10"/>
</dbReference>
<evidence type="ECO:0000313" key="8">
    <source>
        <dbReference type="Proteomes" id="UP001596414"/>
    </source>
</evidence>
<dbReference type="InterPro" id="IPR027486">
    <property type="entry name" value="Ribosomal_uS10_dom"/>
</dbReference>
<comment type="function">
    <text evidence="4">Involved in the binding of tRNA to the ribosomes.</text>
</comment>
<evidence type="ECO:0000256" key="3">
    <source>
        <dbReference type="ARBA" id="ARBA00023274"/>
    </source>
</evidence>
<evidence type="ECO:0000256" key="5">
    <source>
        <dbReference type="SAM" id="MobiDB-lite"/>
    </source>
</evidence>
<dbReference type="Gene3D" id="3.30.70.600">
    <property type="entry name" value="Ribosomal protein S10 domain"/>
    <property type="match status" value="1"/>
</dbReference>
<feature type="region of interest" description="Disordered" evidence="5">
    <location>
        <begin position="27"/>
        <end position="53"/>
    </location>
</feature>
<evidence type="ECO:0000313" key="7">
    <source>
        <dbReference type="EMBL" id="MFC7126490.1"/>
    </source>
</evidence>
<dbReference type="GO" id="GO:0000049">
    <property type="term" value="F:tRNA binding"/>
    <property type="evidence" value="ECO:0007669"/>
    <property type="project" value="UniProtKB-UniRule"/>
</dbReference>
<feature type="domain" description="Small ribosomal subunit protein uS10" evidence="6">
    <location>
        <begin position="6"/>
        <end position="98"/>
    </location>
</feature>
<comment type="subunit">
    <text evidence="4">Part of the 30S ribosomal subunit.</text>
</comment>